<dbReference type="RefSeq" id="WP_132326240.1">
    <property type="nucleotide sequence ID" value="NZ_FWZT01000044.1"/>
</dbReference>
<sequence>MKKLITTLVFVTAAQAFAGEVEDRLDELEMSDSLDYIRINGYLATRWDNITLGKADSLSESGEDDLSFNIHTIRLAMDFFAPVSDDFEIHVRLAGAKLTNHYGTAANWGKIHTETGSKSDLSNNMYFERAF</sequence>
<evidence type="ECO:0000256" key="1">
    <source>
        <dbReference type="SAM" id="SignalP"/>
    </source>
</evidence>
<evidence type="ECO:0008006" key="4">
    <source>
        <dbReference type="Google" id="ProtNLM"/>
    </source>
</evidence>
<accession>A0A1Y6CW51</accession>
<gene>
    <name evidence="2" type="ORF">SAMN06296036_14410</name>
</gene>
<keyword evidence="1" id="KW-0732">Signal</keyword>
<keyword evidence="3" id="KW-1185">Reference proteome</keyword>
<evidence type="ECO:0000313" key="3">
    <source>
        <dbReference type="Proteomes" id="UP000192907"/>
    </source>
</evidence>
<evidence type="ECO:0000313" key="2">
    <source>
        <dbReference type="EMBL" id="SMF83025.1"/>
    </source>
</evidence>
<organism evidence="2 3">
    <name type="scientific">Pseudobacteriovorax antillogorgiicola</name>
    <dbReference type="NCBI Taxonomy" id="1513793"/>
    <lineage>
        <taxon>Bacteria</taxon>
        <taxon>Pseudomonadati</taxon>
        <taxon>Bdellovibrionota</taxon>
        <taxon>Oligoflexia</taxon>
        <taxon>Oligoflexales</taxon>
        <taxon>Pseudobacteriovoracaceae</taxon>
        <taxon>Pseudobacteriovorax</taxon>
    </lineage>
</organism>
<name>A0A1Y6CW51_9BACT</name>
<protein>
    <recommendedName>
        <fullName evidence="4">Porin</fullName>
    </recommendedName>
</protein>
<dbReference type="AlphaFoldDB" id="A0A1Y6CW51"/>
<feature type="signal peptide" evidence="1">
    <location>
        <begin position="1"/>
        <end position="18"/>
    </location>
</feature>
<proteinExistence type="predicted"/>
<reference evidence="3" key="1">
    <citation type="submission" date="2017-04" db="EMBL/GenBank/DDBJ databases">
        <authorList>
            <person name="Varghese N."/>
            <person name="Submissions S."/>
        </authorList>
    </citation>
    <scope>NUCLEOTIDE SEQUENCE [LARGE SCALE GENOMIC DNA]</scope>
    <source>
        <strain evidence="3">RKEM611</strain>
    </source>
</reference>
<feature type="chain" id="PRO_5013119754" description="Porin" evidence="1">
    <location>
        <begin position="19"/>
        <end position="131"/>
    </location>
</feature>
<dbReference type="Proteomes" id="UP000192907">
    <property type="component" value="Unassembled WGS sequence"/>
</dbReference>
<dbReference type="EMBL" id="FWZT01000044">
    <property type="protein sequence ID" value="SMF83025.1"/>
    <property type="molecule type" value="Genomic_DNA"/>
</dbReference>